<reference evidence="2" key="1">
    <citation type="journal article" date="2014" name="Nat. Commun.">
        <title>The emerging biofuel crop Camelina sativa retains a highly undifferentiated hexaploid genome structure.</title>
        <authorList>
            <person name="Kagale S."/>
            <person name="Koh C."/>
            <person name="Nixon J."/>
            <person name="Bollina V."/>
            <person name="Clarke W.E."/>
            <person name="Tuteja R."/>
            <person name="Spillane C."/>
            <person name="Robinson S.J."/>
            <person name="Links M.G."/>
            <person name="Clarke C."/>
            <person name="Higgins E.E."/>
            <person name="Huebert T."/>
            <person name="Sharpe A.G."/>
            <person name="Parkin I.A."/>
        </authorList>
    </citation>
    <scope>NUCLEOTIDE SEQUENCE [LARGE SCALE GENOMIC DNA]</scope>
    <source>
        <strain evidence="2">cv. DH55</strain>
    </source>
</reference>
<feature type="region of interest" description="Disordered" evidence="1">
    <location>
        <begin position="32"/>
        <end position="58"/>
    </location>
</feature>
<accession>A0ABM0U0N2</accession>
<evidence type="ECO:0000313" key="2">
    <source>
        <dbReference type="Proteomes" id="UP000694864"/>
    </source>
</evidence>
<dbReference type="Proteomes" id="UP000694864">
    <property type="component" value="Chromosome 10"/>
</dbReference>
<keyword evidence="2" id="KW-1185">Reference proteome</keyword>
<evidence type="ECO:0000313" key="3">
    <source>
        <dbReference type="RefSeq" id="XP_010434127.1"/>
    </source>
</evidence>
<dbReference type="GeneID" id="104718147"/>
<protein>
    <submittedName>
        <fullName evidence="3">Uncharacterized protein LOC104718147</fullName>
    </submittedName>
</protein>
<proteinExistence type="predicted"/>
<sequence length="117" mass="13205">MAAPIAIGTRGTIGSLVRKEIDYFKNSNTCKETQFDPRRGNSTANTKNSHQRRDLSSSRLSSWFFKANWRKKKRQSRGGSGKLLPSMCSVVKVSGEDRVPGFNYRILKSDHDKGLRV</sequence>
<evidence type="ECO:0000256" key="1">
    <source>
        <dbReference type="SAM" id="MobiDB-lite"/>
    </source>
</evidence>
<dbReference type="PANTHER" id="PTHR35131:SF1">
    <property type="entry name" value="EXPRESSED PROTEIN"/>
    <property type="match status" value="1"/>
</dbReference>
<organism evidence="2 3">
    <name type="scientific">Camelina sativa</name>
    <name type="common">False flax</name>
    <name type="synonym">Myagrum sativum</name>
    <dbReference type="NCBI Taxonomy" id="90675"/>
    <lineage>
        <taxon>Eukaryota</taxon>
        <taxon>Viridiplantae</taxon>
        <taxon>Streptophyta</taxon>
        <taxon>Embryophyta</taxon>
        <taxon>Tracheophyta</taxon>
        <taxon>Spermatophyta</taxon>
        <taxon>Magnoliopsida</taxon>
        <taxon>eudicotyledons</taxon>
        <taxon>Gunneridae</taxon>
        <taxon>Pentapetalae</taxon>
        <taxon>rosids</taxon>
        <taxon>malvids</taxon>
        <taxon>Brassicales</taxon>
        <taxon>Brassicaceae</taxon>
        <taxon>Camelineae</taxon>
        <taxon>Camelina</taxon>
    </lineage>
</organism>
<dbReference type="PANTHER" id="PTHR35131">
    <property type="entry name" value="EXPRESSED PROTEIN"/>
    <property type="match status" value="1"/>
</dbReference>
<name>A0ABM0U0N2_CAMSA</name>
<reference evidence="3" key="2">
    <citation type="submission" date="2025-08" db="UniProtKB">
        <authorList>
            <consortium name="RefSeq"/>
        </authorList>
    </citation>
    <scope>IDENTIFICATION</scope>
    <source>
        <tissue evidence="3">Leaf</tissue>
    </source>
</reference>
<gene>
    <name evidence="3" type="primary">LOC104718147</name>
</gene>
<dbReference type="RefSeq" id="XP_010434127.1">
    <property type="nucleotide sequence ID" value="XM_010435825.2"/>
</dbReference>